<name>A0A1H1KS72_9FLAO</name>
<evidence type="ECO:0000313" key="1">
    <source>
        <dbReference type="EMBL" id="SDR65198.1"/>
    </source>
</evidence>
<keyword evidence="2" id="KW-1185">Reference proteome</keyword>
<sequence length="30" mass="3288">MFVVGKLLLKFAPRKLKDQSDEAGNPSGKL</sequence>
<gene>
    <name evidence="1" type="ORF">SAMN04488552_0077</name>
</gene>
<proteinExistence type="predicted"/>
<organism evidence="1 2">
    <name type="scientific">Christiangramia echinicola</name>
    <dbReference type="NCBI Taxonomy" id="279359"/>
    <lineage>
        <taxon>Bacteria</taxon>
        <taxon>Pseudomonadati</taxon>
        <taxon>Bacteroidota</taxon>
        <taxon>Flavobacteriia</taxon>
        <taxon>Flavobacteriales</taxon>
        <taxon>Flavobacteriaceae</taxon>
        <taxon>Christiangramia</taxon>
    </lineage>
</organism>
<protein>
    <submittedName>
        <fullName evidence="1">Uncharacterized protein</fullName>
    </submittedName>
</protein>
<accession>A0A1H1KS72</accession>
<dbReference type="AlphaFoldDB" id="A0A1H1KS72"/>
<dbReference type="EMBL" id="LT629745">
    <property type="protein sequence ID" value="SDR65198.1"/>
    <property type="molecule type" value="Genomic_DNA"/>
</dbReference>
<evidence type="ECO:0000313" key="2">
    <source>
        <dbReference type="Proteomes" id="UP000198858"/>
    </source>
</evidence>
<reference evidence="1 2" key="1">
    <citation type="submission" date="2016-10" db="EMBL/GenBank/DDBJ databases">
        <authorList>
            <person name="Varghese N."/>
            <person name="Submissions S."/>
        </authorList>
    </citation>
    <scope>NUCLEOTIDE SEQUENCE [LARGE SCALE GENOMIC DNA]</scope>
    <source>
        <strain evidence="1 2">Mar_2010_102</strain>
    </source>
</reference>
<dbReference type="Proteomes" id="UP000198858">
    <property type="component" value="Chromosome I"/>
</dbReference>